<keyword evidence="3" id="KW-0067">ATP-binding</keyword>
<keyword evidence="6" id="KW-1185">Reference proteome</keyword>
<keyword evidence="2" id="KW-0378">Hydrolase</keyword>
<feature type="domain" description="Carboxyltransferase" evidence="4">
    <location>
        <begin position="24"/>
        <end position="320"/>
    </location>
</feature>
<organism evidence="5 6">
    <name type="scientific">Paenibacillus glucanolyticus</name>
    <dbReference type="NCBI Taxonomy" id="59843"/>
    <lineage>
        <taxon>Bacteria</taxon>
        <taxon>Bacillati</taxon>
        <taxon>Bacillota</taxon>
        <taxon>Bacilli</taxon>
        <taxon>Bacillales</taxon>
        <taxon>Paenibacillaceae</taxon>
        <taxon>Paenibacillus</taxon>
    </lineage>
</organism>
<evidence type="ECO:0000256" key="1">
    <source>
        <dbReference type="ARBA" id="ARBA00022741"/>
    </source>
</evidence>
<dbReference type="GO" id="GO:0005524">
    <property type="term" value="F:ATP binding"/>
    <property type="evidence" value="ECO:0007669"/>
    <property type="project" value="UniProtKB-KW"/>
</dbReference>
<dbReference type="SMART" id="SM00797">
    <property type="entry name" value="AHS2"/>
    <property type="match status" value="1"/>
</dbReference>
<keyword evidence="5" id="KW-0456">Lyase</keyword>
<dbReference type="InterPro" id="IPR052708">
    <property type="entry name" value="PxpC"/>
</dbReference>
<dbReference type="AlphaFoldDB" id="A0A163DSR3"/>
<dbReference type="SUPFAM" id="SSF50891">
    <property type="entry name" value="Cyclophilin-like"/>
    <property type="match status" value="1"/>
</dbReference>
<accession>A0A163DSR3</accession>
<dbReference type="Pfam" id="PF02626">
    <property type="entry name" value="CT_A_B"/>
    <property type="match status" value="1"/>
</dbReference>
<comment type="caution">
    <text evidence="5">The sequence shown here is derived from an EMBL/GenBank/DDBJ whole genome shotgun (WGS) entry which is preliminary data.</text>
</comment>
<evidence type="ECO:0000313" key="6">
    <source>
        <dbReference type="Proteomes" id="UP000076796"/>
    </source>
</evidence>
<evidence type="ECO:0000256" key="3">
    <source>
        <dbReference type="ARBA" id="ARBA00022840"/>
    </source>
</evidence>
<dbReference type="InterPro" id="IPR003778">
    <property type="entry name" value="CT_A_B"/>
</dbReference>
<dbReference type="EMBL" id="LWMH01000002">
    <property type="protein sequence ID" value="KZS43411.1"/>
    <property type="molecule type" value="Genomic_DNA"/>
</dbReference>
<dbReference type="PANTHER" id="PTHR43309:SF5">
    <property type="entry name" value="5-OXOPROLINASE SUBUNIT C"/>
    <property type="match status" value="1"/>
</dbReference>
<keyword evidence="1" id="KW-0547">Nucleotide-binding</keyword>
<reference evidence="5" key="1">
    <citation type="journal article" date="2016" name="Genome Announc.">
        <title>Draft genomes of two strains of Paenibacillus glucanolyticus with capability to degrade lignocellulose.</title>
        <authorList>
            <person name="Mathews S.L."/>
            <person name="Pawlak J."/>
            <person name="Grunden A.M."/>
        </authorList>
    </citation>
    <scope>NUCLEOTIDE SEQUENCE [LARGE SCALE GENOMIC DNA]</scope>
    <source>
        <strain evidence="5">SLM1</strain>
    </source>
</reference>
<dbReference type="GO" id="GO:0016829">
    <property type="term" value="F:lyase activity"/>
    <property type="evidence" value="ECO:0007669"/>
    <property type="project" value="UniProtKB-KW"/>
</dbReference>
<proteinExistence type="predicted"/>
<dbReference type="NCBIfam" id="TIGR00724">
    <property type="entry name" value="urea_amlyse_rel"/>
    <property type="match status" value="1"/>
</dbReference>
<dbReference type="PANTHER" id="PTHR43309">
    <property type="entry name" value="5-OXOPROLINASE SUBUNIT C"/>
    <property type="match status" value="1"/>
</dbReference>
<name>A0A163DSR3_9BACL</name>
<dbReference type="InterPro" id="IPR029000">
    <property type="entry name" value="Cyclophilin-like_dom_sf"/>
</dbReference>
<dbReference type="STRING" id="59843.A3958_23845"/>
<dbReference type="OrthoDB" id="9782422at2"/>
<dbReference type="Proteomes" id="UP000076796">
    <property type="component" value="Unassembled WGS sequence"/>
</dbReference>
<sequence>MGLTVIKSGLLVTLQDAGRYGYGRYGISAGGVMDGFAYRVANVLVGNEDGAAVLEITWSGFAVEFQSDMWVAITGGDMSPAIQDTRVPMWRPVYIKAGSVLSFQQRLSGCRAYLAVSGGFEVPMVMDSYSTYLRAEIGGYEGRPLQKGDVLNAHPSRLPRVSSGFPYDEAGTFFTVKWSVSADLYSINDQETVVRVLRGRQYDDFDSSSKLALFQNSFRITPQSDRMGYRLSGPLLRLSQEKEYVSEPVSIGTVQVPADGQPIVLMADRQTLGGYPKIAQVASVDVPLIAQLPPGGMIRFKEITLAEAERLYTDYIRELRMTEAMIKLKLKERANIGSSGSELRYGRELRRLPNWQ</sequence>
<evidence type="ECO:0000313" key="5">
    <source>
        <dbReference type="EMBL" id="KZS43411.1"/>
    </source>
</evidence>
<dbReference type="RefSeq" id="WP_063479866.1">
    <property type="nucleotide sequence ID" value="NZ_CP147845.1"/>
</dbReference>
<evidence type="ECO:0000259" key="4">
    <source>
        <dbReference type="SMART" id="SM00797"/>
    </source>
</evidence>
<dbReference type="GeneID" id="97555111"/>
<dbReference type="Gene3D" id="2.40.100.10">
    <property type="entry name" value="Cyclophilin-like"/>
    <property type="match status" value="1"/>
</dbReference>
<evidence type="ECO:0000256" key="2">
    <source>
        <dbReference type="ARBA" id="ARBA00022801"/>
    </source>
</evidence>
<gene>
    <name evidence="5" type="ORF">AWU65_25205</name>
</gene>
<dbReference type="GO" id="GO:0016787">
    <property type="term" value="F:hydrolase activity"/>
    <property type="evidence" value="ECO:0007669"/>
    <property type="project" value="UniProtKB-KW"/>
</dbReference>
<protein>
    <submittedName>
        <fullName evidence="5">Urea amidolyase</fullName>
    </submittedName>
</protein>